<dbReference type="Proteomes" id="UP000619265">
    <property type="component" value="Unassembled WGS sequence"/>
</dbReference>
<evidence type="ECO:0000313" key="5">
    <source>
        <dbReference type="EMBL" id="KAF5473566.1"/>
    </source>
</evidence>
<evidence type="ECO:0000259" key="4">
    <source>
        <dbReference type="PROSITE" id="PS51144"/>
    </source>
</evidence>
<dbReference type="AlphaFoldDB" id="A0A833XYC6"/>
<sequence length="106" mass="12338">MGKLDELGKEECAEHEEAHIPLRDFKTKRLMRKSRKYYRYFGSLTTPPCTEKIMWNILGKVRSISKDQVEALNKPLKSNCKENSRPVQPLNGRQIELYDELGGDKI</sequence>
<evidence type="ECO:0000313" key="6">
    <source>
        <dbReference type="Proteomes" id="UP000619265"/>
    </source>
</evidence>
<reference evidence="5" key="2">
    <citation type="submission" date="2020-03" db="EMBL/GenBank/DDBJ databases">
        <title>Walnut 2.0.</title>
        <authorList>
            <person name="Marrano A."/>
            <person name="Britton M."/>
            <person name="Zimin A.V."/>
            <person name="Zaini P.A."/>
            <person name="Workman R."/>
            <person name="Puiu D."/>
            <person name="Bianco L."/>
            <person name="Allen B.J."/>
            <person name="Troggio M."/>
            <person name="Leslie C.A."/>
            <person name="Timp W."/>
            <person name="Dendekar A."/>
            <person name="Salzberg S.L."/>
            <person name="Neale D.B."/>
        </authorList>
    </citation>
    <scope>NUCLEOTIDE SEQUENCE</scope>
    <source>
        <tissue evidence="5">Leaves</tissue>
    </source>
</reference>
<organism evidence="5 6">
    <name type="scientific">Juglans regia</name>
    <name type="common">English walnut</name>
    <dbReference type="NCBI Taxonomy" id="51240"/>
    <lineage>
        <taxon>Eukaryota</taxon>
        <taxon>Viridiplantae</taxon>
        <taxon>Streptophyta</taxon>
        <taxon>Embryophyta</taxon>
        <taxon>Tracheophyta</taxon>
        <taxon>Spermatophyta</taxon>
        <taxon>Magnoliopsida</taxon>
        <taxon>eudicotyledons</taxon>
        <taxon>Gunneridae</taxon>
        <taxon>Pentapetalae</taxon>
        <taxon>rosids</taxon>
        <taxon>fabids</taxon>
        <taxon>Fagales</taxon>
        <taxon>Juglandaceae</taxon>
        <taxon>Juglans</taxon>
    </lineage>
</organism>
<comment type="caution">
    <text evidence="5">The sequence shown here is derived from an EMBL/GenBank/DDBJ whole genome shotgun (WGS) entry which is preliminary data.</text>
</comment>
<dbReference type="InterPro" id="IPR001148">
    <property type="entry name" value="CA_dom"/>
</dbReference>
<name>A0A833XYC6_JUGRE</name>
<proteinExistence type="inferred from homology"/>
<evidence type="ECO:0000256" key="3">
    <source>
        <dbReference type="ARBA" id="ARBA00006365"/>
    </source>
</evidence>
<reference evidence="5" key="1">
    <citation type="submission" date="2015-10" db="EMBL/GenBank/DDBJ databases">
        <authorList>
            <person name="Martinez-Garcia P.J."/>
            <person name="Crepeau M.W."/>
            <person name="Puiu D."/>
            <person name="Gonzalez-Ibeas D."/>
            <person name="Whalen J."/>
            <person name="Stevens K."/>
            <person name="Paul R."/>
            <person name="Butterfield T."/>
            <person name="Britton M."/>
            <person name="Reagan R."/>
            <person name="Chakraborty S."/>
            <person name="Walawage S.L."/>
            <person name="Vasquez-Gross H.A."/>
            <person name="Cardeno C."/>
            <person name="Famula R."/>
            <person name="Pratt K."/>
            <person name="Kuruganti S."/>
            <person name="Aradhya M.K."/>
            <person name="Leslie C.A."/>
            <person name="Dandekar A.M."/>
            <person name="Salzberg S.L."/>
            <person name="Wegrzyn J.L."/>
            <person name="Langley C.H."/>
            <person name="Neale D.B."/>
        </authorList>
    </citation>
    <scope>NUCLEOTIDE SEQUENCE</scope>
    <source>
        <tissue evidence="5">Leaves</tissue>
    </source>
</reference>
<dbReference type="InterPro" id="IPR023561">
    <property type="entry name" value="Carbonic_anhydrase_a-class"/>
</dbReference>
<dbReference type="InterPro" id="IPR036398">
    <property type="entry name" value="CA_dom_sf"/>
</dbReference>
<dbReference type="Gene3D" id="3.10.200.10">
    <property type="entry name" value="Alpha carbonic anhydrase"/>
    <property type="match status" value="1"/>
</dbReference>
<dbReference type="PROSITE" id="PS51144">
    <property type="entry name" value="ALPHA_CA_2"/>
    <property type="match status" value="1"/>
</dbReference>
<feature type="domain" description="Alpha-carbonic anhydrase" evidence="4">
    <location>
        <begin position="1"/>
        <end position="99"/>
    </location>
</feature>
<dbReference type="SUPFAM" id="SSF51069">
    <property type="entry name" value="Carbonic anhydrase"/>
    <property type="match status" value="1"/>
</dbReference>
<dbReference type="Gramene" id="Jr04_21670_p1">
    <property type="protein sequence ID" value="cds.Jr04_21670_p1"/>
    <property type="gene ID" value="Jr04_21670"/>
</dbReference>
<comment type="function">
    <text evidence="1">Reversible hydration of carbon dioxide.</text>
</comment>
<protein>
    <recommendedName>
        <fullName evidence="4">Alpha-carbonic anhydrase domain-containing protein</fullName>
    </recommendedName>
</protein>
<dbReference type="Pfam" id="PF00194">
    <property type="entry name" value="Carb_anhydrase"/>
    <property type="match status" value="1"/>
</dbReference>
<dbReference type="GO" id="GO:0009570">
    <property type="term" value="C:chloroplast stroma"/>
    <property type="evidence" value="ECO:0007669"/>
    <property type="project" value="UniProtKB-SubCell"/>
</dbReference>
<comment type="subcellular location">
    <subcellularLocation>
        <location evidence="2">Plastid</location>
        <location evidence="2">Chloroplast stroma</location>
    </subcellularLocation>
</comment>
<evidence type="ECO:0000256" key="2">
    <source>
        <dbReference type="ARBA" id="ARBA00004470"/>
    </source>
</evidence>
<evidence type="ECO:0000256" key="1">
    <source>
        <dbReference type="ARBA" id="ARBA00002904"/>
    </source>
</evidence>
<dbReference type="EMBL" id="LIHL02000004">
    <property type="protein sequence ID" value="KAF5473566.1"/>
    <property type="molecule type" value="Genomic_DNA"/>
</dbReference>
<comment type="similarity">
    <text evidence="3">Belongs to the alpha-class carbonic anhydrase family.</text>
</comment>
<accession>A0A833XYC6</accession>
<dbReference type="PANTHER" id="PTHR18952">
    <property type="entry name" value="CARBONIC ANHYDRASE"/>
    <property type="match status" value="1"/>
</dbReference>
<dbReference type="GO" id="GO:0004089">
    <property type="term" value="F:carbonate dehydratase activity"/>
    <property type="evidence" value="ECO:0007669"/>
    <property type="project" value="InterPro"/>
</dbReference>
<gene>
    <name evidence="5" type="ORF">F2P56_010168</name>
</gene>
<dbReference type="PANTHER" id="PTHR18952:SF236">
    <property type="entry name" value="ALPHA CARBONIC ANHYDRASE 1, CHLOROPLASTIC"/>
    <property type="match status" value="1"/>
</dbReference>
<dbReference type="GO" id="GO:0008270">
    <property type="term" value="F:zinc ion binding"/>
    <property type="evidence" value="ECO:0007669"/>
    <property type="project" value="InterPro"/>
</dbReference>